<gene>
    <name evidence="1" type="ORF">PPL_02783</name>
</gene>
<accession>D3B318</accession>
<dbReference type="EMBL" id="ADBJ01000010">
    <property type="protein sequence ID" value="EFA83716.1"/>
    <property type="molecule type" value="Genomic_DNA"/>
</dbReference>
<organism evidence="1 2">
    <name type="scientific">Heterostelium pallidum (strain ATCC 26659 / Pp 5 / PN500)</name>
    <name type="common">Cellular slime mold</name>
    <name type="synonym">Polysphondylium pallidum</name>
    <dbReference type="NCBI Taxonomy" id="670386"/>
    <lineage>
        <taxon>Eukaryota</taxon>
        <taxon>Amoebozoa</taxon>
        <taxon>Evosea</taxon>
        <taxon>Eumycetozoa</taxon>
        <taxon>Dictyostelia</taxon>
        <taxon>Acytosteliales</taxon>
        <taxon>Acytosteliaceae</taxon>
        <taxon>Heterostelium</taxon>
    </lineage>
</organism>
<keyword evidence="2" id="KW-1185">Reference proteome</keyword>
<dbReference type="GeneID" id="31358306"/>
<sequence length="436" mass="50712">MTIFENRIYRILIEYLWYDNKKNKRYARSLCMVDWYFHKVICSLNTTCRFKNTKDLEEFINIYLQQQTTSTSLSSDNLNRCAIFNNIKQVNCKGFQSFDTASINSVLKIAPSIRSLSCGYFCGDYQVLANRAMNTLEYFEITVNPAYPPDYESLNLLSPQLKRLKVKVSMDISDLSGNDSLITFTEYLFSEQFRQLTSLEITDTHSNDYFGFLLSDRSNSILFDGLVKLTSLEHLAFNFKPSIFKLSSSFQTKLHQYLINYKPLLKSFDCPLQLSNKDLIGYLLQQSSIERLTINYVFNSLCEVTSEKLYKLSITALSDEDLLKLVKVPHLKLLYFNSPYDVALLLNNQKPSLSSVGNGGNRIANKVLKCSFKLEDNKYNDIFLEALKNNKTLQRIHIKMVEPMYTQCNYPVFIKQIDDIIKQHPTIRNYNNWLVR</sequence>
<comment type="caution">
    <text evidence="1">The sequence shown here is derived from an EMBL/GenBank/DDBJ whole genome shotgun (WGS) entry which is preliminary data.</text>
</comment>
<name>D3B318_HETP5</name>
<dbReference type="Proteomes" id="UP000001396">
    <property type="component" value="Unassembled WGS sequence"/>
</dbReference>
<dbReference type="AlphaFoldDB" id="D3B318"/>
<dbReference type="RefSeq" id="XP_020435833.1">
    <property type="nucleotide sequence ID" value="XM_020573761.1"/>
</dbReference>
<dbReference type="InParanoid" id="D3B318"/>
<protein>
    <submittedName>
        <fullName evidence="1">Uncharacterized protein</fullName>
    </submittedName>
</protein>
<proteinExistence type="predicted"/>
<evidence type="ECO:0000313" key="1">
    <source>
        <dbReference type="EMBL" id="EFA83716.1"/>
    </source>
</evidence>
<evidence type="ECO:0000313" key="2">
    <source>
        <dbReference type="Proteomes" id="UP000001396"/>
    </source>
</evidence>
<reference evidence="1 2" key="1">
    <citation type="journal article" date="2011" name="Genome Res.">
        <title>Phylogeny-wide analysis of social amoeba genomes highlights ancient origins for complex intercellular communication.</title>
        <authorList>
            <person name="Heidel A.J."/>
            <person name="Lawal H.M."/>
            <person name="Felder M."/>
            <person name="Schilde C."/>
            <person name="Helps N.R."/>
            <person name="Tunggal B."/>
            <person name="Rivero F."/>
            <person name="John U."/>
            <person name="Schleicher M."/>
            <person name="Eichinger L."/>
            <person name="Platzer M."/>
            <person name="Noegel A.A."/>
            <person name="Schaap P."/>
            <person name="Gloeckner G."/>
        </authorList>
    </citation>
    <scope>NUCLEOTIDE SEQUENCE [LARGE SCALE GENOMIC DNA]</scope>
    <source>
        <strain evidence="2">ATCC 26659 / Pp 5 / PN500</strain>
    </source>
</reference>